<evidence type="ECO:0000313" key="3">
    <source>
        <dbReference type="Proteomes" id="UP000189701"/>
    </source>
</evidence>
<evidence type="ECO:0000313" key="4">
    <source>
        <dbReference type="RefSeq" id="XP_009782779.1"/>
    </source>
</evidence>
<dbReference type="RefSeq" id="XP_009782779.1">
    <property type="nucleotide sequence ID" value="XM_009784477.1"/>
</dbReference>
<evidence type="ECO:0000256" key="2">
    <source>
        <dbReference type="SAM" id="SignalP"/>
    </source>
</evidence>
<name>A0A1U7X7B3_NICSY</name>
<feature type="signal peptide" evidence="2">
    <location>
        <begin position="1"/>
        <end position="21"/>
    </location>
</feature>
<feature type="non-terminal residue" evidence="4">
    <location>
        <position position="172"/>
    </location>
</feature>
<sequence>MAKYTTFIALLFCLLLVAATARPRVRRRIVSEDEVKVTPVRASLTEPVRIPSDDETTPRDTNESIQRLFVSGFESGELGPVLDEVPFYSSVPPLVSSAFLPILSVPAPLSISAPLPVSSSLPASSPSTPVIFTSSTAPPSIAPPPSVQHAVEGSSSRSLAIRSVTLEVPANN</sequence>
<evidence type="ECO:0000256" key="1">
    <source>
        <dbReference type="SAM" id="MobiDB-lite"/>
    </source>
</evidence>
<proteinExistence type="predicted"/>
<keyword evidence="3" id="KW-1185">Reference proteome</keyword>
<gene>
    <name evidence="4" type="primary">LOC104231472</name>
</gene>
<organism evidence="3 4">
    <name type="scientific">Nicotiana sylvestris</name>
    <name type="common">Wood tobacco</name>
    <name type="synonym">South American tobacco</name>
    <dbReference type="NCBI Taxonomy" id="4096"/>
    <lineage>
        <taxon>Eukaryota</taxon>
        <taxon>Viridiplantae</taxon>
        <taxon>Streptophyta</taxon>
        <taxon>Embryophyta</taxon>
        <taxon>Tracheophyta</taxon>
        <taxon>Spermatophyta</taxon>
        <taxon>Magnoliopsida</taxon>
        <taxon>eudicotyledons</taxon>
        <taxon>Gunneridae</taxon>
        <taxon>Pentapetalae</taxon>
        <taxon>asterids</taxon>
        <taxon>lamiids</taxon>
        <taxon>Solanales</taxon>
        <taxon>Solanaceae</taxon>
        <taxon>Nicotianoideae</taxon>
        <taxon>Nicotianeae</taxon>
        <taxon>Nicotiana</taxon>
    </lineage>
</organism>
<feature type="chain" id="PRO_5010586687" evidence="2">
    <location>
        <begin position="22"/>
        <end position="172"/>
    </location>
</feature>
<reference evidence="4" key="2">
    <citation type="submission" date="2025-08" db="UniProtKB">
        <authorList>
            <consortium name="RefSeq"/>
        </authorList>
    </citation>
    <scope>IDENTIFICATION</scope>
    <source>
        <tissue evidence="4">Leaf</tissue>
    </source>
</reference>
<protein>
    <submittedName>
        <fullName evidence="4">Uncharacterized protein LOC104231472</fullName>
    </submittedName>
</protein>
<reference evidence="3" key="1">
    <citation type="journal article" date="2013" name="Genome Biol.">
        <title>Reference genomes and transcriptomes of Nicotiana sylvestris and Nicotiana tomentosiformis.</title>
        <authorList>
            <person name="Sierro N."/>
            <person name="Battey J.N."/>
            <person name="Ouadi S."/>
            <person name="Bovet L."/>
            <person name="Goepfert S."/>
            <person name="Bakaher N."/>
            <person name="Peitsch M.C."/>
            <person name="Ivanov N.V."/>
        </authorList>
    </citation>
    <scope>NUCLEOTIDE SEQUENCE [LARGE SCALE GENOMIC DNA]</scope>
</reference>
<feature type="region of interest" description="Disordered" evidence="1">
    <location>
        <begin position="134"/>
        <end position="155"/>
    </location>
</feature>
<keyword evidence="2" id="KW-0732">Signal</keyword>
<dbReference type="Proteomes" id="UP000189701">
    <property type="component" value="Unplaced"/>
</dbReference>
<dbReference type="AlphaFoldDB" id="A0A1U7X7B3"/>
<accession>A0A1U7X7B3</accession>